<dbReference type="GO" id="GO:0006412">
    <property type="term" value="P:translation"/>
    <property type="evidence" value="ECO:0007669"/>
    <property type="project" value="InterPro"/>
</dbReference>
<evidence type="ECO:0000256" key="4">
    <source>
        <dbReference type="ARBA" id="ARBA00035163"/>
    </source>
</evidence>
<comment type="similarity">
    <text evidence="1 6">Belongs to the universal ribosomal protein uS19 family.</text>
</comment>
<evidence type="ECO:0000256" key="2">
    <source>
        <dbReference type="ARBA" id="ARBA00022980"/>
    </source>
</evidence>
<dbReference type="PROSITE" id="PS00323">
    <property type="entry name" value="RIBOSOMAL_S19"/>
    <property type="match status" value="1"/>
</dbReference>
<dbReference type="GO" id="GO:1990904">
    <property type="term" value="C:ribonucleoprotein complex"/>
    <property type="evidence" value="ECO:0007669"/>
    <property type="project" value="UniProtKB-KW"/>
</dbReference>
<dbReference type="PRINTS" id="PR00975">
    <property type="entry name" value="RIBOSOMALS19"/>
</dbReference>
<evidence type="ECO:0000256" key="5">
    <source>
        <dbReference type="ARBA" id="ARBA00035309"/>
    </source>
</evidence>
<dbReference type="PIRSF" id="PIRSF002144">
    <property type="entry name" value="Ribosomal_S19"/>
    <property type="match status" value="1"/>
</dbReference>
<keyword evidence="2 6" id="KW-0689">Ribosomal protein</keyword>
<keyword evidence="3 6" id="KW-0687">Ribonucleoprotein</keyword>
<evidence type="ECO:0000256" key="3">
    <source>
        <dbReference type="ARBA" id="ARBA00023274"/>
    </source>
</evidence>
<reference evidence="7 8" key="1">
    <citation type="submission" date="2015-01" db="EMBL/GenBank/DDBJ databases">
        <title>Genome Sequencing of Rickettsiales.</title>
        <authorList>
            <person name="Daugherty S.C."/>
            <person name="Su Q."/>
            <person name="Abolude K."/>
            <person name="Beier-Sexton M."/>
            <person name="Carlyon J.A."/>
            <person name="Carter R."/>
            <person name="Day N.P."/>
            <person name="Dumler S.J."/>
            <person name="Dyachenko V."/>
            <person name="Godinez A."/>
            <person name="Kurtti T.J."/>
            <person name="Lichay M."/>
            <person name="Mullins K.E."/>
            <person name="Ott S."/>
            <person name="Pappas-Brown V."/>
            <person name="Paris D.H."/>
            <person name="Patel P."/>
            <person name="Richards A.L."/>
            <person name="Sadzewicz L."/>
            <person name="Sears K."/>
            <person name="Seidman D."/>
            <person name="Sengamalay N."/>
            <person name="Stenos J."/>
            <person name="Tallon L.J."/>
            <person name="Vincent G."/>
            <person name="Fraser C.M."/>
            <person name="Munderloh U."/>
            <person name="Dunning-Hotopp J.C."/>
        </authorList>
    </citation>
    <scope>NUCLEOTIDE SEQUENCE [LARGE SCALE GENOMIC DNA]</scope>
    <source>
        <strain evidence="7 8">NCH-1</strain>
    </source>
</reference>
<dbReference type="GO" id="GO:0003723">
    <property type="term" value="F:RNA binding"/>
    <property type="evidence" value="ECO:0007669"/>
    <property type="project" value="InterPro"/>
</dbReference>
<evidence type="ECO:0000313" key="7">
    <source>
        <dbReference type="EMBL" id="KJV68075.1"/>
    </source>
</evidence>
<evidence type="ECO:0000313" key="8">
    <source>
        <dbReference type="Proteomes" id="UP000033754"/>
    </source>
</evidence>
<evidence type="ECO:0000256" key="1">
    <source>
        <dbReference type="ARBA" id="ARBA00007345"/>
    </source>
</evidence>
<organism evidence="7 8">
    <name type="scientific">Anaplasma phagocytophilum str. NCH-1</name>
    <dbReference type="NCBI Taxonomy" id="1359161"/>
    <lineage>
        <taxon>Bacteria</taxon>
        <taxon>Pseudomonadati</taxon>
        <taxon>Pseudomonadota</taxon>
        <taxon>Alphaproteobacteria</taxon>
        <taxon>Rickettsiales</taxon>
        <taxon>Anaplasmataceae</taxon>
        <taxon>Anaplasma</taxon>
        <taxon>phagocytophilum group</taxon>
    </lineage>
</organism>
<dbReference type="Pfam" id="PF00203">
    <property type="entry name" value="Ribosomal_S19"/>
    <property type="match status" value="1"/>
</dbReference>
<gene>
    <name evidence="7" type="ORF">EPHNCH_0508</name>
</gene>
<dbReference type="Gene3D" id="3.30.860.10">
    <property type="entry name" value="30s Ribosomal Protein S19, Chain A"/>
    <property type="match status" value="1"/>
</dbReference>
<protein>
    <recommendedName>
        <fullName evidence="4">Small ribosomal subunit protein uS19</fullName>
    </recommendedName>
    <alternativeName>
        <fullName evidence="5">30S ribosomal protein S19</fullName>
    </alternativeName>
</protein>
<dbReference type="InterPro" id="IPR020934">
    <property type="entry name" value="Ribosomal_uS19_CS"/>
</dbReference>
<proteinExistence type="inferred from homology"/>
<comment type="caution">
    <text evidence="7">The sequence shown here is derived from an EMBL/GenBank/DDBJ whole genome shotgun (WGS) entry which is preliminary data.</text>
</comment>
<dbReference type="InterPro" id="IPR023575">
    <property type="entry name" value="Ribosomal_uS19_SF"/>
</dbReference>
<accession>A0A0F3NJ88</accession>
<name>A0A0F3NJ88_ANAPH</name>
<dbReference type="AlphaFoldDB" id="A0A0F3NJ88"/>
<evidence type="ECO:0000256" key="6">
    <source>
        <dbReference type="RuleBase" id="RU003485"/>
    </source>
</evidence>
<dbReference type="SUPFAM" id="SSF54570">
    <property type="entry name" value="Ribosomal protein S19"/>
    <property type="match status" value="1"/>
</dbReference>
<sequence>MGLTFGVYNGKTYVPVKVTDNIVGRKFGEFSPTRRFLGHAGDKKVSRKG</sequence>
<dbReference type="GO" id="GO:0003735">
    <property type="term" value="F:structural constituent of ribosome"/>
    <property type="evidence" value="ECO:0007669"/>
    <property type="project" value="InterPro"/>
</dbReference>
<dbReference type="InterPro" id="IPR002222">
    <property type="entry name" value="Ribosomal_uS19"/>
</dbReference>
<dbReference type="EMBL" id="LANT01000002">
    <property type="protein sequence ID" value="KJV68075.1"/>
    <property type="molecule type" value="Genomic_DNA"/>
</dbReference>
<dbReference type="Proteomes" id="UP000033754">
    <property type="component" value="Unassembled WGS sequence"/>
</dbReference>
<dbReference type="PATRIC" id="fig|1359161.3.peg.580"/>
<dbReference type="GO" id="GO:0005840">
    <property type="term" value="C:ribosome"/>
    <property type="evidence" value="ECO:0007669"/>
    <property type="project" value="UniProtKB-KW"/>
</dbReference>